<name>E9SG33_RUMAL</name>
<dbReference type="AlphaFoldDB" id="E9SG33"/>
<dbReference type="eggNOG" id="ENOG50303SR">
    <property type="taxonomic scope" value="Bacteria"/>
</dbReference>
<gene>
    <name evidence="1" type="ORF">CUS_7754</name>
</gene>
<accession>E9SG33</accession>
<dbReference type="OrthoDB" id="8219827at2"/>
<dbReference type="RefSeq" id="WP_002852156.1">
    <property type="nucleotide sequence ID" value="NZ_ADKM02000122.1"/>
</dbReference>
<proteinExistence type="predicted"/>
<keyword evidence="2" id="KW-1185">Reference proteome</keyword>
<comment type="caution">
    <text evidence="1">The sequence shown here is derived from an EMBL/GenBank/DDBJ whole genome shotgun (WGS) entry which is preliminary data.</text>
</comment>
<reference evidence="1 2" key="1">
    <citation type="submission" date="2011-02" db="EMBL/GenBank/DDBJ databases">
        <authorList>
            <person name="Nelson K.E."/>
            <person name="Sutton G."/>
            <person name="Torralba M."/>
            <person name="Durkin S."/>
            <person name="Harkins D."/>
            <person name="Montgomery R."/>
            <person name="Ziemer C."/>
            <person name="Klaassens E."/>
            <person name="Ocuiv P."/>
            <person name="Morrison M."/>
        </authorList>
    </citation>
    <scope>NUCLEOTIDE SEQUENCE [LARGE SCALE GENOMIC DNA]</scope>
    <source>
        <strain evidence="1 2">8</strain>
    </source>
</reference>
<dbReference type="STRING" id="246199.CUS_7754"/>
<organism evidence="1 2">
    <name type="scientific">Ruminococcus albus 8</name>
    <dbReference type="NCBI Taxonomy" id="246199"/>
    <lineage>
        <taxon>Bacteria</taxon>
        <taxon>Bacillati</taxon>
        <taxon>Bacillota</taxon>
        <taxon>Clostridia</taxon>
        <taxon>Eubacteriales</taxon>
        <taxon>Oscillospiraceae</taxon>
        <taxon>Ruminococcus</taxon>
    </lineage>
</organism>
<dbReference type="Proteomes" id="UP000004259">
    <property type="component" value="Unassembled WGS sequence"/>
</dbReference>
<dbReference type="EMBL" id="ADKM02000122">
    <property type="protein sequence ID" value="EGC01825.1"/>
    <property type="molecule type" value="Genomic_DNA"/>
</dbReference>
<evidence type="ECO:0000313" key="1">
    <source>
        <dbReference type="EMBL" id="EGC01825.1"/>
    </source>
</evidence>
<protein>
    <submittedName>
        <fullName evidence="1">Uncharacterized protein</fullName>
    </submittedName>
</protein>
<evidence type="ECO:0000313" key="2">
    <source>
        <dbReference type="Proteomes" id="UP000004259"/>
    </source>
</evidence>
<sequence>MLYNKLRSGGYTMDVDTATNDMSEEVQELIREVAEEKGLDEDWINNDSYGLPKVTDIIGRLE</sequence>